<dbReference type="Proteomes" id="UP000789702">
    <property type="component" value="Unassembled WGS sequence"/>
</dbReference>
<comment type="caution">
    <text evidence="1">The sequence shown here is derived from an EMBL/GenBank/DDBJ whole genome shotgun (WGS) entry which is preliminary data.</text>
</comment>
<protein>
    <submittedName>
        <fullName evidence="1">11057_t:CDS:1</fullName>
    </submittedName>
</protein>
<organism evidence="1 2">
    <name type="scientific">Dentiscutata heterogama</name>
    <dbReference type="NCBI Taxonomy" id="1316150"/>
    <lineage>
        <taxon>Eukaryota</taxon>
        <taxon>Fungi</taxon>
        <taxon>Fungi incertae sedis</taxon>
        <taxon>Mucoromycota</taxon>
        <taxon>Glomeromycotina</taxon>
        <taxon>Glomeromycetes</taxon>
        <taxon>Diversisporales</taxon>
        <taxon>Gigasporaceae</taxon>
        <taxon>Dentiscutata</taxon>
    </lineage>
</organism>
<name>A0ACA9LM72_9GLOM</name>
<dbReference type="EMBL" id="CAJVPU010004237">
    <property type="protein sequence ID" value="CAG8530090.1"/>
    <property type="molecule type" value="Genomic_DNA"/>
</dbReference>
<proteinExistence type="predicted"/>
<evidence type="ECO:0000313" key="1">
    <source>
        <dbReference type="EMBL" id="CAG8530090.1"/>
    </source>
</evidence>
<feature type="non-terminal residue" evidence="1">
    <location>
        <position position="195"/>
    </location>
</feature>
<evidence type="ECO:0000313" key="2">
    <source>
        <dbReference type="Proteomes" id="UP000789702"/>
    </source>
</evidence>
<accession>A0ACA9LM72</accession>
<gene>
    <name evidence="1" type="ORF">DHETER_LOCUS4325</name>
</gene>
<reference evidence="1" key="1">
    <citation type="submission" date="2021-06" db="EMBL/GenBank/DDBJ databases">
        <authorList>
            <person name="Kallberg Y."/>
            <person name="Tangrot J."/>
            <person name="Rosling A."/>
        </authorList>
    </citation>
    <scope>NUCLEOTIDE SEQUENCE</scope>
    <source>
        <strain evidence="1">IL203A</strain>
    </source>
</reference>
<sequence length="195" mass="23246">MIIQVRSSSRLPYLNHEIMSENIDDNDSYTFEFTRIITKIEDEIEVDDPMDDDTENEFEDEFEGETDEEAKNEMTNLDMIVKNTNYYSVAKLAALNLVITYKDFRIDLVWSLVEESLEMNQKLHTRKKSAMIQSELKNQSLEKRPFYVTKNFDLPIERLHPQSHYAVYHEDRESCVWCQFQYMTEHGKHNNNSPR</sequence>
<keyword evidence="2" id="KW-1185">Reference proteome</keyword>